<feature type="transmembrane region" description="Helical" evidence="1">
    <location>
        <begin position="31"/>
        <end position="51"/>
    </location>
</feature>
<dbReference type="Proteomes" id="UP000024547">
    <property type="component" value="Unassembled WGS sequence"/>
</dbReference>
<keyword evidence="3" id="KW-1185">Reference proteome</keyword>
<keyword evidence="1" id="KW-1133">Transmembrane helix</keyword>
<keyword evidence="1" id="KW-0472">Membrane</keyword>
<accession>A0A059E0S6</accession>
<protein>
    <submittedName>
        <fullName evidence="2">Uncharacterized protein</fullName>
    </submittedName>
</protein>
<reference evidence="2 3" key="1">
    <citation type="journal article" date="2014" name="Antonie Van Leeuwenhoek">
        <title>Hyphomonas beringensis sp. nov. and Hyphomonas chukchiensis sp. nov., isolated from surface seawater of the Bering Sea and Chukchi Sea.</title>
        <authorList>
            <person name="Li C."/>
            <person name="Lai Q."/>
            <person name="Li G."/>
            <person name="Dong C."/>
            <person name="Wang J."/>
            <person name="Liao Y."/>
            <person name="Shao Z."/>
        </authorList>
    </citation>
    <scope>NUCLEOTIDE SEQUENCE [LARGE SCALE GENOMIC DNA]</scope>
    <source>
        <strain evidence="2 3">22II1-22F38</strain>
    </source>
</reference>
<proteinExistence type="predicted"/>
<organism evidence="2 3">
    <name type="scientific">Hyphomonas atlantica</name>
    <dbReference type="NCBI Taxonomy" id="1280948"/>
    <lineage>
        <taxon>Bacteria</taxon>
        <taxon>Pseudomonadati</taxon>
        <taxon>Pseudomonadota</taxon>
        <taxon>Alphaproteobacteria</taxon>
        <taxon>Hyphomonadales</taxon>
        <taxon>Hyphomonadaceae</taxon>
        <taxon>Hyphomonas</taxon>
    </lineage>
</organism>
<dbReference type="EMBL" id="AWFH01000023">
    <property type="protein sequence ID" value="KCZ60503.1"/>
    <property type="molecule type" value="Genomic_DNA"/>
</dbReference>
<evidence type="ECO:0000256" key="1">
    <source>
        <dbReference type="SAM" id="Phobius"/>
    </source>
</evidence>
<dbReference type="AlphaFoldDB" id="A0A059E0S6"/>
<dbReference type="STRING" id="1280948.HY36_05860"/>
<comment type="caution">
    <text evidence="2">The sequence shown here is derived from an EMBL/GenBank/DDBJ whole genome shotgun (WGS) entry which is preliminary data.</text>
</comment>
<evidence type="ECO:0000313" key="3">
    <source>
        <dbReference type="Proteomes" id="UP000024547"/>
    </source>
</evidence>
<dbReference type="RefSeq" id="WP_035552417.1">
    <property type="nucleotide sequence ID" value="NZ_AWFH01000023.1"/>
</dbReference>
<sequence length="231" mass="24770">MNIRCILILSLIMSASAGALGLLYGIGAGGGAVLMGYAICLGIAALALRYVSGNPELASDPHAHGSDEFVSSGHQACTSERGQIVLPKAVEAKTMACAVQEPEVRSTSTRAEMSAVQQVLDLDGMAELRTQETVNGVWIITEASDMALGAIEAACLKTLDPSNNDETRVRRWFEIIASLRAVDRRAFPKAELRRSHVAEQQGVSKEQVRQIDQGRYAPLNKLLEAIEPAIL</sequence>
<gene>
    <name evidence="2" type="ORF">HY36_05860</name>
</gene>
<dbReference type="PATRIC" id="fig|1280948.3.peg.2225"/>
<evidence type="ECO:0000313" key="2">
    <source>
        <dbReference type="EMBL" id="KCZ60503.1"/>
    </source>
</evidence>
<name>A0A059E0S6_9PROT</name>
<keyword evidence="1" id="KW-0812">Transmembrane</keyword>